<feature type="transmembrane region" description="Helical" evidence="5">
    <location>
        <begin position="204"/>
        <end position="222"/>
    </location>
</feature>
<dbReference type="EMBL" id="SLZQ01000005">
    <property type="protein sequence ID" value="TCS36783.1"/>
    <property type="molecule type" value="Genomic_DNA"/>
</dbReference>
<sequence>MILLLLAWTASQLSNFKKNYMKGSKGALFFMFIIISALSLFFSWLLPLHFPPWVSWHLECLAFGAMFAFSWAMLWKWRGVPATKAISVPVLALPFIGLAVLSVCQYAAGQITFAGDAIVFMLYMALCVLCIVFGFTTANLERNHLLAVNHTSGETVLMPVAGIILAGACASAIVAFAQVLDIWNSNWISRMPELRRPGANLGQPNHLATLVLMGIVSLLFLYELGKLRFLSSTLIFIILLTALVITESRTSIISFLVLIAWWFLKKGEINFKLPVWVPIAGVTTFLISFWFWPSIFVHIHQLDHTAEVNIRAGSRFLVWPQLIEALLQRPWFGWGIGEISEAHNAVAHAYSRSDAFSYSHNVLLDLGIGIGIPAAVFFCIFISLWLWARLKDANQLFNWYCLAVAMPIMVHSMFEFPYAYAYFLVPVIFALGFMEGIANGKVAFKIKINSMVVGLLILNGIAAWSVIEYIKIEEDFRVARFEALNMGKTPSEYERPSVIMLTQLGALLDGARISPKPGMTHAQLELARTVAMRYPWTATQNKYALSLALNGKTGESIRQLRVMRALHGEKAYNNIKAHWEMLAQEKFPQLKRIKLP</sequence>
<evidence type="ECO:0000256" key="5">
    <source>
        <dbReference type="SAM" id="Phobius"/>
    </source>
</evidence>
<evidence type="ECO:0000256" key="2">
    <source>
        <dbReference type="ARBA" id="ARBA00022692"/>
    </source>
</evidence>
<keyword evidence="4 5" id="KW-0472">Membrane</keyword>
<dbReference type="Proteomes" id="UP000295382">
    <property type="component" value="Unassembled WGS sequence"/>
</dbReference>
<keyword evidence="3 5" id="KW-1133">Transmembrane helix</keyword>
<reference evidence="9 10" key="1">
    <citation type="submission" date="2019-03" db="EMBL/GenBank/DDBJ databases">
        <title>Genomic Encyclopedia of Type Strains, Phase IV (KMG-IV): sequencing the most valuable type-strain genomes for metagenomic binning, comparative biology and taxonomic classification.</title>
        <authorList>
            <person name="Goeker M."/>
        </authorList>
    </citation>
    <scope>NUCLEOTIDE SEQUENCE [LARGE SCALE GENOMIC DNA]</scope>
    <source>
        <strain evidence="9 10">DSM 7445</strain>
    </source>
</reference>
<accession>A0A4R3HW33</accession>
<dbReference type="InterPro" id="IPR051533">
    <property type="entry name" value="WaaL-like"/>
</dbReference>
<feature type="domain" description="Protein glycosylation ligase" evidence="8">
    <location>
        <begin position="197"/>
        <end position="221"/>
    </location>
</feature>
<feature type="transmembrane region" description="Helical" evidence="5">
    <location>
        <begin position="275"/>
        <end position="292"/>
    </location>
</feature>
<evidence type="ECO:0000259" key="7">
    <source>
        <dbReference type="Pfam" id="PF11846"/>
    </source>
</evidence>
<feature type="transmembrane region" description="Helical" evidence="5">
    <location>
        <begin position="234"/>
        <end position="263"/>
    </location>
</feature>
<proteinExistence type="predicted"/>
<comment type="subcellular location">
    <subcellularLocation>
        <location evidence="1">Membrane</location>
        <topology evidence="1">Multi-pass membrane protein</topology>
    </subcellularLocation>
</comment>
<dbReference type="InterPro" id="IPR031726">
    <property type="entry name" value="PglL_A"/>
</dbReference>
<dbReference type="AlphaFoldDB" id="A0A4R3HW33"/>
<evidence type="ECO:0000313" key="10">
    <source>
        <dbReference type="Proteomes" id="UP000295382"/>
    </source>
</evidence>
<dbReference type="InterPro" id="IPR021797">
    <property type="entry name" value="Wzy_C_2"/>
</dbReference>
<dbReference type="PANTHER" id="PTHR37422">
    <property type="entry name" value="TEICHURONIC ACID BIOSYNTHESIS PROTEIN TUAE"/>
    <property type="match status" value="1"/>
</dbReference>
<evidence type="ECO:0000313" key="9">
    <source>
        <dbReference type="EMBL" id="TCS36783.1"/>
    </source>
</evidence>
<evidence type="ECO:0000259" key="8">
    <source>
        <dbReference type="Pfam" id="PF15864"/>
    </source>
</evidence>
<feature type="transmembrane region" description="Helical" evidence="5">
    <location>
        <begin position="420"/>
        <end position="438"/>
    </location>
</feature>
<name>A0A4R3HW33_PAULE</name>
<dbReference type="GO" id="GO:0016020">
    <property type="term" value="C:membrane"/>
    <property type="evidence" value="ECO:0007669"/>
    <property type="project" value="UniProtKB-SubCell"/>
</dbReference>
<feature type="transmembrane region" description="Helical" evidence="5">
    <location>
        <begin position="366"/>
        <end position="387"/>
    </location>
</feature>
<feature type="transmembrane region" description="Helical" evidence="5">
    <location>
        <begin position="120"/>
        <end position="140"/>
    </location>
</feature>
<feature type="transmembrane region" description="Helical" evidence="5">
    <location>
        <begin position="450"/>
        <end position="467"/>
    </location>
</feature>
<feature type="transmembrane region" description="Helical" evidence="5">
    <location>
        <begin position="53"/>
        <end position="74"/>
    </location>
</feature>
<gene>
    <name evidence="9" type="ORF">EDC30_1052</name>
</gene>
<protein>
    <submittedName>
        <fullName evidence="9">O-antigen ligase</fullName>
    </submittedName>
</protein>
<dbReference type="GO" id="GO:0016874">
    <property type="term" value="F:ligase activity"/>
    <property type="evidence" value="ECO:0007669"/>
    <property type="project" value="UniProtKB-KW"/>
</dbReference>
<feature type="domain" description="Virulence factor membrane-bound polymerase C-terminal" evidence="7">
    <location>
        <begin position="399"/>
        <end position="579"/>
    </location>
</feature>
<evidence type="ECO:0000256" key="3">
    <source>
        <dbReference type="ARBA" id="ARBA00022989"/>
    </source>
</evidence>
<dbReference type="PANTHER" id="PTHR37422:SF13">
    <property type="entry name" value="LIPOPOLYSACCHARIDE BIOSYNTHESIS PROTEIN PA4999-RELATED"/>
    <property type="match status" value="1"/>
</dbReference>
<dbReference type="Pfam" id="PF15864">
    <property type="entry name" value="PglL_A"/>
    <property type="match status" value="1"/>
</dbReference>
<feature type="transmembrane region" description="Helical" evidence="5">
    <location>
        <begin position="26"/>
        <end position="46"/>
    </location>
</feature>
<dbReference type="InterPro" id="IPR007016">
    <property type="entry name" value="O-antigen_ligase-rel_domated"/>
</dbReference>
<keyword evidence="10" id="KW-1185">Reference proteome</keyword>
<dbReference type="Pfam" id="PF11846">
    <property type="entry name" value="Wzy_C_2"/>
    <property type="match status" value="1"/>
</dbReference>
<organism evidence="9 10">
    <name type="scientific">Paucimonas lemoignei</name>
    <name type="common">Pseudomonas lemoignei</name>
    <dbReference type="NCBI Taxonomy" id="29443"/>
    <lineage>
        <taxon>Bacteria</taxon>
        <taxon>Pseudomonadati</taxon>
        <taxon>Pseudomonadota</taxon>
        <taxon>Betaproteobacteria</taxon>
        <taxon>Burkholderiales</taxon>
        <taxon>Burkholderiaceae</taxon>
        <taxon>Paucimonas</taxon>
    </lineage>
</organism>
<keyword evidence="2 5" id="KW-0812">Transmembrane</keyword>
<feature type="domain" description="O-antigen ligase-related" evidence="6">
    <location>
        <begin position="235"/>
        <end position="379"/>
    </location>
</feature>
<evidence type="ECO:0000256" key="4">
    <source>
        <dbReference type="ARBA" id="ARBA00023136"/>
    </source>
</evidence>
<evidence type="ECO:0000256" key="1">
    <source>
        <dbReference type="ARBA" id="ARBA00004141"/>
    </source>
</evidence>
<feature type="transmembrane region" description="Helical" evidence="5">
    <location>
        <begin position="160"/>
        <end position="183"/>
    </location>
</feature>
<evidence type="ECO:0000259" key="6">
    <source>
        <dbReference type="Pfam" id="PF04932"/>
    </source>
</evidence>
<keyword evidence="9" id="KW-0436">Ligase</keyword>
<feature type="transmembrane region" description="Helical" evidence="5">
    <location>
        <begin position="86"/>
        <end position="108"/>
    </location>
</feature>
<dbReference type="Pfam" id="PF04932">
    <property type="entry name" value="Wzy_C"/>
    <property type="match status" value="1"/>
</dbReference>
<comment type="caution">
    <text evidence="9">The sequence shown here is derived from an EMBL/GenBank/DDBJ whole genome shotgun (WGS) entry which is preliminary data.</text>
</comment>